<keyword evidence="3" id="KW-1185">Reference proteome</keyword>
<dbReference type="EMBL" id="JAAMOB010000330">
    <property type="protein sequence ID" value="KAF4094478.1"/>
    <property type="molecule type" value="Genomic_DNA"/>
</dbReference>
<reference evidence="2 3" key="1">
    <citation type="submission" date="2020-04" db="EMBL/GenBank/DDBJ databases">
        <title>Chromosome-level genome assembly of a cyprinid fish Onychostoma macrolepis by integration of Nanopore Sequencing, Bionano and Hi-C technology.</title>
        <authorList>
            <person name="Wang D."/>
        </authorList>
    </citation>
    <scope>NUCLEOTIDE SEQUENCE [LARGE SCALE GENOMIC DNA]</scope>
    <source>
        <strain evidence="2">SWU-2019</strain>
        <tissue evidence="2">Muscle</tissue>
    </source>
</reference>
<gene>
    <name evidence="2" type="ORF">G5714_024659</name>
</gene>
<sequence>MASGASTFSAGRGLARRALRSIDQGRGPRSFERSKPKSTKFAFRNRDGTSKRLPLSDPISRVAVESGTCRGRGAFPACCGDSDTLDVWPEPPFRLSRFPTQFLCRWSPRDRREEAAVGLASPAARAFAIRWHLKAASPNGPTSRVAVESGTYRGEAPSRPASAHRAPWMFGPSPLFDLVVFRPNSSRVYTPRPGPRGEPSRYTPRRRGHGASNPPLVTREPDQGVRVRVRVRVRVGVRVGVPPTRQEACLWAWRCSKKPLELSCDRYRQPE</sequence>
<evidence type="ECO:0000313" key="3">
    <source>
        <dbReference type="Proteomes" id="UP000579812"/>
    </source>
</evidence>
<comment type="caution">
    <text evidence="2">The sequence shown here is derived from an EMBL/GenBank/DDBJ whole genome shotgun (WGS) entry which is preliminary data.</text>
</comment>
<organism evidence="2 3">
    <name type="scientific">Onychostoma macrolepis</name>
    <dbReference type="NCBI Taxonomy" id="369639"/>
    <lineage>
        <taxon>Eukaryota</taxon>
        <taxon>Metazoa</taxon>
        <taxon>Chordata</taxon>
        <taxon>Craniata</taxon>
        <taxon>Vertebrata</taxon>
        <taxon>Euteleostomi</taxon>
        <taxon>Actinopterygii</taxon>
        <taxon>Neopterygii</taxon>
        <taxon>Teleostei</taxon>
        <taxon>Ostariophysi</taxon>
        <taxon>Cypriniformes</taxon>
        <taxon>Cyprinidae</taxon>
        <taxon>Acrossocheilinae</taxon>
        <taxon>Onychostoma</taxon>
    </lineage>
</organism>
<evidence type="ECO:0000256" key="1">
    <source>
        <dbReference type="SAM" id="MobiDB-lite"/>
    </source>
</evidence>
<dbReference type="AlphaFoldDB" id="A0A7J6BH97"/>
<evidence type="ECO:0000313" key="2">
    <source>
        <dbReference type="EMBL" id="KAF4094478.1"/>
    </source>
</evidence>
<proteinExistence type="predicted"/>
<accession>A0A7J6BH97</accession>
<feature type="region of interest" description="Disordered" evidence="1">
    <location>
        <begin position="17"/>
        <end position="54"/>
    </location>
</feature>
<name>A0A7J6BH97_9TELE</name>
<dbReference type="Proteomes" id="UP000579812">
    <property type="component" value="Unassembled WGS sequence"/>
</dbReference>
<feature type="region of interest" description="Disordered" evidence="1">
    <location>
        <begin position="187"/>
        <end position="222"/>
    </location>
</feature>
<protein>
    <submittedName>
        <fullName evidence="2">Uncharacterized protein</fullName>
    </submittedName>
</protein>